<evidence type="ECO:0000259" key="12">
    <source>
        <dbReference type="Pfam" id="PF22700"/>
    </source>
</evidence>
<gene>
    <name evidence="13" type="primary">MVD1</name>
    <name evidence="13" type="ORF">FIM1_1105</name>
</gene>
<dbReference type="InterPro" id="IPR029765">
    <property type="entry name" value="Mev_diP_decarb"/>
</dbReference>
<reference evidence="13 14" key="1">
    <citation type="submission" date="2016-03" db="EMBL/GenBank/DDBJ databases">
        <title>How can Kluyveromyces marxianus grow so fast - potential evolutionary course in Saccharomyces Complex revealed by comparative genomics.</title>
        <authorList>
            <person name="Mo W."/>
            <person name="Lu W."/>
            <person name="Yang X."/>
            <person name="Qi J."/>
            <person name="Lv H."/>
        </authorList>
    </citation>
    <scope>NUCLEOTIDE SEQUENCE [LARGE SCALE GENOMIC DNA]</scope>
    <source>
        <strain evidence="13 14">FIM1</strain>
    </source>
</reference>
<dbReference type="PIRSF" id="PIRSF015950">
    <property type="entry name" value="Mev_P_decrbx"/>
    <property type="match status" value="1"/>
</dbReference>
<evidence type="ECO:0000313" key="14">
    <source>
        <dbReference type="Proteomes" id="UP000422736"/>
    </source>
</evidence>
<name>A0ABX6EU81_KLUMA</name>
<sequence length="242" mass="26922">MTVYSASTTAPVNIATLKYWGKRDKVLNLPTNSSISVTLSQEDLRTLTTATTSPEFEKDQLWLNGKEESLGSERTQHCLQDLRQLRRELEEKDASLPKFSEWKLHIASENNFPTAAGLASSAAGFAALIKAIAKLYELPQSDSELSKIARKGSGSACRSLFGGYVAWEMGELEDGSDSKAVEIGSLDHWPEMKAAILVFYTTWNRMRRNCLLSCILYSRVSKGGNPSTLRTNYRNSMLSLRL</sequence>
<comment type="similarity">
    <text evidence="2">Belongs to the diphosphomevalonate decarboxylase family.</text>
</comment>
<dbReference type="InterPro" id="IPR005935">
    <property type="entry name" value="Mev_decarb"/>
</dbReference>
<organism evidence="13 14">
    <name type="scientific">Kluyveromyces marxianus</name>
    <name type="common">Yeast</name>
    <name type="synonym">Candida kefyr</name>
    <dbReference type="NCBI Taxonomy" id="4911"/>
    <lineage>
        <taxon>Eukaryota</taxon>
        <taxon>Fungi</taxon>
        <taxon>Dikarya</taxon>
        <taxon>Ascomycota</taxon>
        <taxon>Saccharomycotina</taxon>
        <taxon>Saccharomycetes</taxon>
        <taxon>Saccharomycetales</taxon>
        <taxon>Saccharomycetaceae</taxon>
        <taxon>Kluyveromyces</taxon>
    </lineage>
</organism>
<accession>A0ABX6EU81</accession>
<evidence type="ECO:0000256" key="3">
    <source>
        <dbReference type="ARBA" id="ARBA00012296"/>
    </source>
</evidence>
<evidence type="ECO:0000256" key="5">
    <source>
        <dbReference type="ARBA" id="ARBA00022955"/>
    </source>
</evidence>
<dbReference type="PANTHER" id="PTHR10977">
    <property type="entry name" value="DIPHOSPHOMEVALONATE DECARBOXYLASE"/>
    <property type="match status" value="1"/>
</dbReference>
<feature type="domain" description="Diphosphomevalonate decarboxylase-like N-terminal" evidence="12">
    <location>
        <begin position="10"/>
        <end position="179"/>
    </location>
</feature>
<dbReference type="Gene3D" id="3.30.230.10">
    <property type="match status" value="1"/>
</dbReference>
<dbReference type="Pfam" id="PF22700">
    <property type="entry name" value="MVD-like_N"/>
    <property type="match status" value="1"/>
</dbReference>
<proteinExistence type="inferred from homology"/>
<evidence type="ECO:0000313" key="13">
    <source>
        <dbReference type="EMBL" id="QGN14444.1"/>
    </source>
</evidence>
<keyword evidence="6" id="KW-0756">Sterol biosynthesis</keyword>
<comment type="pathway">
    <text evidence="1">Isoprenoid biosynthesis; isopentenyl diphosphate biosynthesis via mevalonate pathway; isopentenyl diphosphate from (R)-mevalonate: step 3/3.</text>
</comment>
<evidence type="ECO:0000256" key="11">
    <source>
        <dbReference type="ARBA" id="ARBA00048416"/>
    </source>
</evidence>
<dbReference type="InterPro" id="IPR020568">
    <property type="entry name" value="Ribosomal_Su5_D2-typ_SF"/>
</dbReference>
<evidence type="ECO:0000256" key="8">
    <source>
        <dbReference type="ARBA" id="ARBA00023166"/>
    </source>
</evidence>
<evidence type="ECO:0000256" key="10">
    <source>
        <dbReference type="ARBA" id="ARBA00023239"/>
    </source>
</evidence>
<keyword evidence="8" id="KW-1207">Sterol metabolism</keyword>
<evidence type="ECO:0000256" key="6">
    <source>
        <dbReference type="ARBA" id="ARBA00023011"/>
    </source>
</evidence>
<evidence type="ECO:0000256" key="1">
    <source>
        <dbReference type="ARBA" id="ARBA00005055"/>
    </source>
</evidence>
<keyword evidence="14" id="KW-1185">Reference proteome</keyword>
<evidence type="ECO:0000256" key="4">
    <source>
        <dbReference type="ARBA" id="ARBA00022516"/>
    </source>
</evidence>
<comment type="catalytic activity">
    <reaction evidence="11">
        <text>(R)-5-diphosphomevalonate + ATP = isopentenyl diphosphate + ADP + phosphate + CO2</text>
        <dbReference type="Rhea" id="RHEA:23732"/>
        <dbReference type="ChEBI" id="CHEBI:16526"/>
        <dbReference type="ChEBI" id="CHEBI:30616"/>
        <dbReference type="ChEBI" id="CHEBI:43474"/>
        <dbReference type="ChEBI" id="CHEBI:57557"/>
        <dbReference type="ChEBI" id="CHEBI:128769"/>
        <dbReference type="ChEBI" id="CHEBI:456216"/>
        <dbReference type="EC" id="4.1.1.33"/>
    </reaction>
    <physiologicalReaction direction="left-to-right" evidence="11">
        <dbReference type="Rhea" id="RHEA:23733"/>
    </physiologicalReaction>
</comment>
<dbReference type="SUPFAM" id="SSF54211">
    <property type="entry name" value="Ribosomal protein S5 domain 2-like"/>
    <property type="match status" value="1"/>
</dbReference>
<dbReference type="InterPro" id="IPR014721">
    <property type="entry name" value="Ribsml_uS5_D2-typ_fold_subgr"/>
</dbReference>
<evidence type="ECO:0000256" key="2">
    <source>
        <dbReference type="ARBA" id="ARBA00008831"/>
    </source>
</evidence>
<keyword evidence="4" id="KW-0444">Lipid biosynthesis</keyword>
<evidence type="ECO:0000256" key="9">
    <source>
        <dbReference type="ARBA" id="ARBA00023221"/>
    </source>
</evidence>
<dbReference type="NCBIfam" id="TIGR01240">
    <property type="entry name" value="mevDPdecarb"/>
    <property type="match status" value="1"/>
</dbReference>
<dbReference type="InterPro" id="IPR053859">
    <property type="entry name" value="MVD-like_N"/>
</dbReference>
<keyword evidence="10" id="KW-0456">Lyase</keyword>
<dbReference type="Proteomes" id="UP000422736">
    <property type="component" value="Chromosome 2"/>
</dbReference>
<keyword evidence="9" id="KW-0753">Steroid metabolism</keyword>
<dbReference type="EMBL" id="CP015055">
    <property type="protein sequence ID" value="QGN14444.1"/>
    <property type="molecule type" value="Genomic_DNA"/>
</dbReference>
<keyword evidence="5" id="KW-0752">Steroid biosynthesis</keyword>
<dbReference type="EC" id="4.1.1.33" evidence="3"/>
<protein>
    <recommendedName>
        <fullName evidence="3">diphosphomevalonate decarboxylase</fullName>
        <ecNumber evidence="3">4.1.1.33</ecNumber>
    </recommendedName>
</protein>
<reference evidence="13 14" key="2">
    <citation type="submission" date="2019-11" db="EMBL/GenBank/DDBJ databases">
        <authorList>
            <person name="Lu H."/>
        </authorList>
    </citation>
    <scope>NUCLEOTIDE SEQUENCE [LARGE SCALE GENOMIC DNA]</scope>
    <source>
        <strain evidence="13 14">FIM1</strain>
    </source>
</reference>
<keyword evidence="7" id="KW-0443">Lipid metabolism</keyword>
<evidence type="ECO:0000256" key="7">
    <source>
        <dbReference type="ARBA" id="ARBA00023098"/>
    </source>
</evidence>
<dbReference type="PANTHER" id="PTHR10977:SF3">
    <property type="entry name" value="DIPHOSPHOMEVALONATE DECARBOXYLASE"/>
    <property type="match status" value="1"/>
</dbReference>